<dbReference type="Proteomes" id="UP001295420">
    <property type="component" value="Unassembled WGS sequence"/>
</dbReference>
<dbReference type="RefSeq" id="WP_409931441.1">
    <property type="nucleotide sequence ID" value="NZ_CAKMTQ010000027.1"/>
</dbReference>
<comment type="caution">
    <text evidence="2">The sequence shown here is derived from an EMBL/GenBank/DDBJ whole genome shotgun (WGS) entry which is preliminary data.</text>
</comment>
<keyword evidence="1" id="KW-0732">Signal</keyword>
<sequence length="100" mass="11443">MKWPLLLCLSLLSPYASADVESEQRELALVMAELDTLDYLITRAEREADYRTSRQFDYQALRLDIRTLQAGIHAYLHPKRATPKPITPLGGDYIAEPTHE</sequence>
<accession>A0AAU9Q7I7</accession>
<proteinExistence type="predicted"/>
<organism evidence="2 3">
    <name type="scientific">Vibrio owensii</name>
    <dbReference type="NCBI Taxonomy" id="696485"/>
    <lineage>
        <taxon>Bacteria</taxon>
        <taxon>Pseudomonadati</taxon>
        <taxon>Pseudomonadota</taxon>
        <taxon>Gammaproteobacteria</taxon>
        <taxon>Vibrionales</taxon>
        <taxon>Vibrionaceae</taxon>
        <taxon>Vibrio</taxon>
    </lineage>
</organism>
<dbReference type="AlphaFoldDB" id="A0AAU9Q7I7"/>
<name>A0AAU9Q7I7_9VIBR</name>
<evidence type="ECO:0000313" key="2">
    <source>
        <dbReference type="EMBL" id="CAH1533655.1"/>
    </source>
</evidence>
<feature type="signal peptide" evidence="1">
    <location>
        <begin position="1"/>
        <end position="18"/>
    </location>
</feature>
<dbReference type="Pfam" id="PF09686">
    <property type="entry name" value="Plasmid_RAQPRD"/>
    <property type="match status" value="1"/>
</dbReference>
<dbReference type="InterPro" id="IPR019110">
    <property type="entry name" value="Uncharacterised_RAQPRD"/>
</dbReference>
<dbReference type="NCBIfam" id="TIGR01690">
    <property type="entry name" value="ICE_RAQPRD"/>
    <property type="match status" value="1"/>
</dbReference>
<protein>
    <recommendedName>
        <fullName evidence="4">Conjugal transfer protein</fullName>
    </recommendedName>
</protein>
<dbReference type="EMBL" id="CAKMTQ010000027">
    <property type="protein sequence ID" value="CAH1533655.1"/>
    <property type="molecule type" value="Genomic_DNA"/>
</dbReference>
<gene>
    <name evidence="2" type="ORF">THF1D04_330016</name>
</gene>
<reference evidence="2" key="1">
    <citation type="submission" date="2022-01" db="EMBL/GenBank/DDBJ databases">
        <authorList>
            <person name="Lagorce A."/>
        </authorList>
    </citation>
    <scope>NUCLEOTIDE SEQUENCE</scope>
    <source>
        <strain evidence="2">Th15_F1_D04</strain>
    </source>
</reference>
<feature type="chain" id="PRO_5043336571" description="Conjugal transfer protein" evidence="1">
    <location>
        <begin position="19"/>
        <end position="100"/>
    </location>
</feature>
<evidence type="ECO:0000313" key="3">
    <source>
        <dbReference type="Proteomes" id="UP001295420"/>
    </source>
</evidence>
<evidence type="ECO:0008006" key="4">
    <source>
        <dbReference type="Google" id="ProtNLM"/>
    </source>
</evidence>
<evidence type="ECO:0000256" key="1">
    <source>
        <dbReference type="SAM" id="SignalP"/>
    </source>
</evidence>